<reference evidence="2" key="1">
    <citation type="journal article" date="2009" name="PLoS Genet.">
        <title>Sequencing, mapping, and analysis of 27,455 maize full-length cDNAs.</title>
        <authorList>
            <person name="Soderlund C."/>
            <person name="Descour A."/>
            <person name="Kudrna D."/>
            <person name="Bomhoff M."/>
            <person name="Boyd L."/>
            <person name="Currie J."/>
            <person name="Angelova A."/>
            <person name="Collura K."/>
            <person name="Wissotski M."/>
            <person name="Ashley E."/>
            <person name="Morrow D."/>
            <person name="Fernandes J."/>
            <person name="Walbot V."/>
            <person name="Yu Y."/>
        </authorList>
    </citation>
    <scope>NUCLEOTIDE SEQUENCE</scope>
    <source>
        <strain evidence="2">B73</strain>
    </source>
</reference>
<sequence>MPRSAERGEGTGEAGDEPHGSDWWVPLPHASCMHRPAGRPTCHRLSLRGLQACLPACQWPSLVALSRPIN</sequence>
<dbReference type="AlphaFoldDB" id="C0P7B4"/>
<evidence type="ECO:0000313" key="2">
    <source>
        <dbReference type="EMBL" id="ACN28880.1"/>
    </source>
</evidence>
<organism evidence="2">
    <name type="scientific">Zea mays</name>
    <name type="common">Maize</name>
    <dbReference type="NCBI Taxonomy" id="4577"/>
    <lineage>
        <taxon>Eukaryota</taxon>
        <taxon>Viridiplantae</taxon>
        <taxon>Streptophyta</taxon>
        <taxon>Embryophyta</taxon>
        <taxon>Tracheophyta</taxon>
        <taxon>Spermatophyta</taxon>
        <taxon>Magnoliopsida</taxon>
        <taxon>Liliopsida</taxon>
        <taxon>Poales</taxon>
        <taxon>Poaceae</taxon>
        <taxon>PACMAD clade</taxon>
        <taxon>Panicoideae</taxon>
        <taxon>Andropogonodae</taxon>
        <taxon>Andropogoneae</taxon>
        <taxon>Tripsacinae</taxon>
        <taxon>Zea</taxon>
    </lineage>
</organism>
<evidence type="ECO:0000256" key="1">
    <source>
        <dbReference type="SAM" id="MobiDB-lite"/>
    </source>
</evidence>
<feature type="region of interest" description="Disordered" evidence="1">
    <location>
        <begin position="1"/>
        <end position="22"/>
    </location>
</feature>
<feature type="compositionally biased region" description="Basic and acidic residues" evidence="1">
    <location>
        <begin position="1"/>
        <end position="20"/>
    </location>
</feature>
<name>C0P7B4_MAIZE</name>
<accession>C0P7B4</accession>
<proteinExistence type="evidence at transcript level"/>
<protein>
    <submittedName>
        <fullName evidence="2">Uncharacterized protein</fullName>
    </submittedName>
</protein>
<dbReference type="EMBL" id="BT064183">
    <property type="protein sequence ID" value="ACN28880.1"/>
    <property type="molecule type" value="mRNA"/>
</dbReference>